<proteinExistence type="predicted"/>
<dbReference type="Pfam" id="PF08933">
    <property type="entry name" value="PrnB"/>
    <property type="match status" value="1"/>
</dbReference>
<name>A0ABT7CF48_9BACT</name>
<gene>
    <name evidence="1" type="ORF">QNI19_05350</name>
</gene>
<dbReference type="Gene3D" id="1.20.58.1320">
    <property type="match status" value="1"/>
</dbReference>
<dbReference type="SUPFAM" id="SSF140959">
    <property type="entry name" value="Indolic compounds 2,3-dioxygenase-like"/>
    <property type="match status" value="1"/>
</dbReference>
<dbReference type="InterPro" id="IPR037217">
    <property type="entry name" value="Trp/Indoleamine_2_3_dOase-like"/>
</dbReference>
<protein>
    <submittedName>
        <fullName evidence="1">DUF1864 family protein</fullName>
    </submittedName>
</protein>
<dbReference type="InterPro" id="IPR015029">
    <property type="entry name" value="PrnB"/>
</dbReference>
<keyword evidence="2" id="KW-1185">Reference proteome</keyword>
<dbReference type="Gene3D" id="1.20.58.480">
    <property type="match status" value="1"/>
</dbReference>
<reference evidence="1 2" key="1">
    <citation type="submission" date="2023-05" db="EMBL/GenBank/DDBJ databases">
        <authorList>
            <person name="Zhang X."/>
        </authorList>
    </citation>
    <scope>NUCLEOTIDE SEQUENCE [LARGE SCALE GENOMIC DNA]</scope>
    <source>
        <strain evidence="1 2">DM2B3-1</strain>
    </source>
</reference>
<evidence type="ECO:0000313" key="2">
    <source>
        <dbReference type="Proteomes" id="UP001228581"/>
    </source>
</evidence>
<comment type="caution">
    <text evidence="1">The sequence shown here is derived from an EMBL/GenBank/DDBJ whole genome shotgun (WGS) entry which is preliminary data.</text>
</comment>
<dbReference type="EMBL" id="JASJOT010000002">
    <property type="protein sequence ID" value="MDJ1492348.1"/>
    <property type="molecule type" value="Genomic_DNA"/>
</dbReference>
<sequence length="387" mass="44554">MHSAPFSVEVSVTSLAQENEYISNLDPLKADQLIQKVPFLNLKKDTIELVLLLVDIMPSMHEIHTFDKYQASAAIRDIGFLLGSLKRHQVEPVNIIPELEDKMNLLGDKSGLPPRDTLLHYTVWNPTDSRRRTYTGTQDELYLIDSVVVAMAPLVKCIILLRKLHLTPLNSPEFKAICQEIFTLFEKVIEGIVMARRKVSPSYFANELRFYFDPITLNNREYLGPGAVEMPMFVFDHLLWSSDCQDEEYRIFKETYLPYIHPEMRKVYHEFEDKSSLVSKVCRLADGQIEFNNMILDSLKSLSSCCRLLKSFRMPHKKIAEEAYAHTKKPELLSDKNEHIQRNHGSGGYSTDILTHILNLTNQKIEMLDLCISNFQAPDSGRDMSRN</sequence>
<evidence type="ECO:0000313" key="1">
    <source>
        <dbReference type="EMBL" id="MDJ1492348.1"/>
    </source>
</evidence>
<organism evidence="1 2">
    <name type="scientific">Xanthocytophaga flava</name>
    <dbReference type="NCBI Taxonomy" id="3048013"/>
    <lineage>
        <taxon>Bacteria</taxon>
        <taxon>Pseudomonadati</taxon>
        <taxon>Bacteroidota</taxon>
        <taxon>Cytophagia</taxon>
        <taxon>Cytophagales</taxon>
        <taxon>Rhodocytophagaceae</taxon>
        <taxon>Xanthocytophaga</taxon>
    </lineage>
</organism>
<accession>A0ABT7CF48</accession>
<dbReference type="RefSeq" id="WP_313993078.1">
    <property type="nucleotide sequence ID" value="NZ_JASJOR010000058.1"/>
</dbReference>
<dbReference type="Proteomes" id="UP001228581">
    <property type="component" value="Unassembled WGS sequence"/>
</dbReference>